<protein>
    <submittedName>
        <fullName evidence="2">Uncharacterized protein</fullName>
    </submittedName>
</protein>
<dbReference type="Proteomes" id="UP000683360">
    <property type="component" value="Unassembled WGS sequence"/>
</dbReference>
<keyword evidence="3" id="KW-1185">Reference proteome</keyword>
<name>A0A8S3UQ71_MYTED</name>
<evidence type="ECO:0000256" key="1">
    <source>
        <dbReference type="SAM" id="Phobius"/>
    </source>
</evidence>
<keyword evidence="1" id="KW-1133">Transmembrane helix</keyword>
<dbReference type="AlphaFoldDB" id="A0A8S3UQ71"/>
<gene>
    <name evidence="2" type="ORF">MEDL_56901</name>
</gene>
<reference evidence="2" key="1">
    <citation type="submission" date="2021-03" db="EMBL/GenBank/DDBJ databases">
        <authorList>
            <person name="Bekaert M."/>
        </authorList>
    </citation>
    <scope>NUCLEOTIDE SEQUENCE</scope>
</reference>
<evidence type="ECO:0000313" key="2">
    <source>
        <dbReference type="EMBL" id="CAG2244868.1"/>
    </source>
</evidence>
<keyword evidence="1" id="KW-0472">Membrane</keyword>
<evidence type="ECO:0000313" key="3">
    <source>
        <dbReference type="Proteomes" id="UP000683360"/>
    </source>
</evidence>
<proteinExistence type="predicted"/>
<sequence>MKARVQIPEVYDENNNHDTSDHVVDDEVAYPPAKNKKTVDKDGDNVFKAATQANYRFKDNVDTSVDDTLAKTFSLNSFTDMFYGDNVHQKSKEIQDMNRLLLVLALVVVDTEVVVAVVTVVQASIKMIKVVPKTRERFQVFEEVNYAKQLSLAGVSDIKTFTVGRLKNYVENWQNITDKFILDSVEHCHLELIDSSIPTQSLTPYHRFFYKGQEKL</sequence>
<feature type="transmembrane region" description="Helical" evidence="1">
    <location>
        <begin position="100"/>
        <end position="125"/>
    </location>
</feature>
<accession>A0A8S3UQ71</accession>
<keyword evidence="1" id="KW-0812">Transmembrane</keyword>
<dbReference type="EMBL" id="CAJPWZ010002749">
    <property type="protein sequence ID" value="CAG2244868.1"/>
    <property type="molecule type" value="Genomic_DNA"/>
</dbReference>
<organism evidence="2 3">
    <name type="scientific">Mytilus edulis</name>
    <name type="common">Blue mussel</name>
    <dbReference type="NCBI Taxonomy" id="6550"/>
    <lineage>
        <taxon>Eukaryota</taxon>
        <taxon>Metazoa</taxon>
        <taxon>Spiralia</taxon>
        <taxon>Lophotrochozoa</taxon>
        <taxon>Mollusca</taxon>
        <taxon>Bivalvia</taxon>
        <taxon>Autobranchia</taxon>
        <taxon>Pteriomorphia</taxon>
        <taxon>Mytilida</taxon>
        <taxon>Mytiloidea</taxon>
        <taxon>Mytilidae</taxon>
        <taxon>Mytilinae</taxon>
        <taxon>Mytilus</taxon>
    </lineage>
</organism>
<comment type="caution">
    <text evidence="2">The sequence shown here is derived from an EMBL/GenBank/DDBJ whole genome shotgun (WGS) entry which is preliminary data.</text>
</comment>